<feature type="compositionally biased region" description="Pro residues" evidence="2">
    <location>
        <begin position="579"/>
        <end position="590"/>
    </location>
</feature>
<dbReference type="PANTHER" id="PTHR15895">
    <property type="entry name" value="IMMEDIATE EARLY RESPONSE GENE"/>
    <property type="match status" value="1"/>
</dbReference>
<protein>
    <recommendedName>
        <fullName evidence="5">Immediate early response 5 protein</fullName>
    </recommendedName>
</protein>
<feature type="region of interest" description="Disordered" evidence="2">
    <location>
        <begin position="480"/>
        <end position="529"/>
    </location>
</feature>
<feature type="compositionally biased region" description="Low complexity" evidence="2">
    <location>
        <begin position="630"/>
        <end position="646"/>
    </location>
</feature>
<dbReference type="Proteomes" id="UP000276834">
    <property type="component" value="Unassembled WGS sequence"/>
</dbReference>
<gene>
    <name evidence="3" type="ORF">DV515_00017609</name>
</gene>
<accession>A0A3L8Q9T6</accession>
<keyword evidence="4" id="KW-1185">Reference proteome</keyword>
<evidence type="ECO:0000313" key="4">
    <source>
        <dbReference type="Proteomes" id="UP000276834"/>
    </source>
</evidence>
<feature type="compositionally biased region" description="Pro residues" evidence="2">
    <location>
        <begin position="483"/>
        <end position="493"/>
    </location>
</feature>
<dbReference type="OrthoDB" id="6358394at2759"/>
<evidence type="ECO:0000256" key="1">
    <source>
        <dbReference type="ARBA" id="ARBA00006186"/>
    </source>
</evidence>
<evidence type="ECO:0008006" key="5">
    <source>
        <dbReference type="Google" id="ProtNLM"/>
    </source>
</evidence>
<proteinExistence type="inferred from homology"/>
<name>A0A3L8Q9T6_CHLGU</name>
<feature type="region of interest" description="Disordered" evidence="2">
    <location>
        <begin position="671"/>
        <end position="767"/>
    </location>
</feature>
<evidence type="ECO:0000313" key="3">
    <source>
        <dbReference type="EMBL" id="RLV64087.1"/>
    </source>
</evidence>
<comment type="similarity">
    <text evidence="1">Belongs to the IER family.</text>
</comment>
<evidence type="ECO:0000256" key="2">
    <source>
        <dbReference type="SAM" id="MobiDB-lite"/>
    </source>
</evidence>
<sequence>MRCCGKEKPITPPLQRAWRAGRALLPDVLHLCSSLLVLWITQSPILLIPGQSREGLLARLFPGRVVAKRQFLQRSGGERQNRSVCSDPGIFTPQSSHALLPPPAFGFSQVVAQIQQTAVPELALHLPGAQPALCHQGDTGGGHASPDLPWLVRLTRGFRTGCCWPSEVGKASVPTAGARVPPASHAGCGGDSPAPCGQDRLSLLWAELGPSACGTFCLWGKLGLAVLAVWLSVLRSGHFRWSTAGLPGAWSCVWGCLCHLLCPPATRLILPPAFTVRLQLPNKMLQFAVVPITLGDALFVLPYSPSIPPGSWASTAFCSTSRQISPEILTDTFHPPSITATICAGSDLFCSVCCSLFFPSPGNVSIALDEIPRAARVGCRGGPHPARRAGLSNALPCAAIGRSARAGASRRLERPEALPDWPRRGRYKKRAGAWARSVCGAKGISLGKIYSARGQRGGLKLHKNLLVSLVLRSARQVYLSEPGCPPEPPPAPAGHPEEEPPPRTAAWAAEEPPPPPPPQDEAGRDCQGPRPRRCCCGENRGGCAGAPPPPHCPRKRSAGERGQAGSPVKKPRREEEEPPPLPPPPPPSPPCEQEDMETGNVASLISIFGSSFSGLLSKEPKGRRRPPLDGGEAAAGTAPAEAAAEPGQICCDEPVLRTLNPWSTAIRLAPRFGPGGPEVTPTERCGAPAPARPGALRRRTGGTAGQQRRRFPVPRRVPAAGTRPGSAPGPALLEFPFPAEPPPSPAPGGGSSAAADPRGAPGGGRRAGSSWGVVLHVCGWIHPASPEAWGGLESSSSGSWGRKGIYVRDLPGAPTALLATASSRGWSCSVAKPLRSSWVQSDQACGTAGPSIACSEIWIWGCVSGF</sequence>
<dbReference type="InterPro" id="IPR008653">
    <property type="entry name" value="IER"/>
</dbReference>
<reference evidence="3 4" key="1">
    <citation type="journal article" date="2018" name="Proc. R. Soc. B">
        <title>A non-coding region near Follistatin controls head colour polymorphism in the Gouldian finch.</title>
        <authorList>
            <person name="Toomey M.B."/>
            <person name="Marques C.I."/>
            <person name="Andrade P."/>
            <person name="Araujo P.M."/>
            <person name="Sabatino S."/>
            <person name="Gazda M.A."/>
            <person name="Afonso S."/>
            <person name="Lopes R.J."/>
            <person name="Corbo J.C."/>
            <person name="Carneiro M."/>
        </authorList>
    </citation>
    <scope>NUCLEOTIDE SEQUENCE [LARGE SCALE GENOMIC DNA]</scope>
    <source>
        <strain evidence="3">Red01</strain>
        <tissue evidence="3">Muscle</tissue>
    </source>
</reference>
<dbReference type="Pfam" id="PF05760">
    <property type="entry name" value="IER"/>
    <property type="match status" value="2"/>
</dbReference>
<feature type="region of interest" description="Disordered" evidence="2">
    <location>
        <begin position="545"/>
        <end position="646"/>
    </location>
</feature>
<comment type="caution">
    <text evidence="3">The sequence shown here is derived from an EMBL/GenBank/DDBJ whole genome shotgun (WGS) entry which is preliminary data.</text>
</comment>
<dbReference type="EMBL" id="QUSF01001334">
    <property type="protein sequence ID" value="RLV64087.1"/>
    <property type="molecule type" value="Genomic_DNA"/>
</dbReference>
<dbReference type="AlphaFoldDB" id="A0A3L8Q9T6"/>
<feature type="compositionally biased region" description="Low complexity" evidence="2">
    <location>
        <begin position="603"/>
        <end position="617"/>
    </location>
</feature>
<organism evidence="3 4">
    <name type="scientific">Chloebia gouldiae</name>
    <name type="common">Gouldian finch</name>
    <name type="synonym">Erythrura gouldiae</name>
    <dbReference type="NCBI Taxonomy" id="44316"/>
    <lineage>
        <taxon>Eukaryota</taxon>
        <taxon>Metazoa</taxon>
        <taxon>Chordata</taxon>
        <taxon>Craniata</taxon>
        <taxon>Vertebrata</taxon>
        <taxon>Euteleostomi</taxon>
        <taxon>Archelosauria</taxon>
        <taxon>Archosauria</taxon>
        <taxon>Dinosauria</taxon>
        <taxon>Saurischia</taxon>
        <taxon>Theropoda</taxon>
        <taxon>Coelurosauria</taxon>
        <taxon>Aves</taxon>
        <taxon>Neognathae</taxon>
        <taxon>Neoaves</taxon>
        <taxon>Telluraves</taxon>
        <taxon>Australaves</taxon>
        <taxon>Passeriformes</taxon>
        <taxon>Passeroidea</taxon>
        <taxon>Passeridae</taxon>
        <taxon>Chloebia</taxon>
    </lineage>
</organism>